<dbReference type="STRING" id="529505.SAMN05421761_101131"/>
<evidence type="ECO:0000259" key="2">
    <source>
        <dbReference type="Pfam" id="PF01370"/>
    </source>
</evidence>
<dbReference type="SUPFAM" id="SSF51735">
    <property type="entry name" value="NAD(P)-binding Rossmann-fold domains"/>
    <property type="match status" value="1"/>
</dbReference>
<evidence type="ECO:0000256" key="1">
    <source>
        <dbReference type="ARBA" id="ARBA00009353"/>
    </source>
</evidence>
<dbReference type="InterPro" id="IPR010099">
    <property type="entry name" value="SDR39U1"/>
</dbReference>
<dbReference type="EMBL" id="FTOP01000001">
    <property type="protein sequence ID" value="SIS50340.1"/>
    <property type="molecule type" value="Genomic_DNA"/>
</dbReference>
<dbReference type="InterPro" id="IPR001509">
    <property type="entry name" value="Epimerase_deHydtase"/>
</dbReference>
<accession>A0A1N7JM01</accession>
<name>A0A1N7JM01_9BACT</name>
<dbReference type="NCBIfam" id="TIGR01777">
    <property type="entry name" value="yfcH"/>
    <property type="match status" value="1"/>
</dbReference>
<protein>
    <recommendedName>
        <fullName evidence="6">TIGR01777 family protein</fullName>
    </recommendedName>
</protein>
<evidence type="ECO:0000313" key="4">
    <source>
        <dbReference type="EMBL" id="SIS50340.1"/>
    </source>
</evidence>
<gene>
    <name evidence="4" type="ORF">SAMN05421761_101131</name>
</gene>
<comment type="similarity">
    <text evidence="1">Belongs to the NAD(P)-dependent epimerase/dehydratase family. SDR39U1 subfamily.</text>
</comment>
<feature type="domain" description="DUF1731" evidence="3">
    <location>
        <begin position="249"/>
        <end position="293"/>
    </location>
</feature>
<proteinExistence type="inferred from homology"/>
<dbReference type="Pfam" id="PF08338">
    <property type="entry name" value="DUF1731"/>
    <property type="match status" value="1"/>
</dbReference>
<dbReference type="AlphaFoldDB" id="A0A1N7JM01"/>
<evidence type="ECO:0000259" key="3">
    <source>
        <dbReference type="Pfam" id="PF08338"/>
    </source>
</evidence>
<dbReference type="PANTHER" id="PTHR11092:SF0">
    <property type="entry name" value="EPIMERASE FAMILY PROTEIN SDR39U1"/>
    <property type="match status" value="1"/>
</dbReference>
<feature type="domain" description="NAD-dependent epimerase/dehydratase" evidence="2">
    <location>
        <begin position="4"/>
        <end position="220"/>
    </location>
</feature>
<organism evidence="4 5">
    <name type="scientific">Belliella pelovolcani</name>
    <dbReference type="NCBI Taxonomy" id="529505"/>
    <lineage>
        <taxon>Bacteria</taxon>
        <taxon>Pseudomonadati</taxon>
        <taxon>Bacteroidota</taxon>
        <taxon>Cytophagia</taxon>
        <taxon>Cytophagales</taxon>
        <taxon>Cyclobacteriaceae</taxon>
        <taxon>Belliella</taxon>
    </lineage>
</organism>
<reference evidence="5" key="1">
    <citation type="submission" date="2017-01" db="EMBL/GenBank/DDBJ databases">
        <authorList>
            <person name="Varghese N."/>
            <person name="Submissions S."/>
        </authorList>
    </citation>
    <scope>NUCLEOTIDE SEQUENCE [LARGE SCALE GENOMIC DNA]</scope>
    <source>
        <strain evidence="5">DSM 46698</strain>
    </source>
</reference>
<dbReference type="PANTHER" id="PTHR11092">
    <property type="entry name" value="SUGAR NUCLEOTIDE EPIMERASE RELATED"/>
    <property type="match status" value="1"/>
</dbReference>
<dbReference type="OrthoDB" id="9801773at2"/>
<dbReference type="Gene3D" id="3.40.50.720">
    <property type="entry name" value="NAD(P)-binding Rossmann-like Domain"/>
    <property type="match status" value="1"/>
</dbReference>
<dbReference type="InterPro" id="IPR013549">
    <property type="entry name" value="DUF1731"/>
</dbReference>
<evidence type="ECO:0000313" key="5">
    <source>
        <dbReference type="Proteomes" id="UP000186026"/>
    </source>
</evidence>
<evidence type="ECO:0008006" key="6">
    <source>
        <dbReference type="Google" id="ProtNLM"/>
    </source>
</evidence>
<keyword evidence="5" id="KW-1185">Reference proteome</keyword>
<sequence>MKNVLITGGSGLVGKRITAHLERKGYQVAWLSRSPDKYKQQSFFWDVDQKNIDPKAIAWADAVIHLASEGVADKRWTAKRKQAILHSRTHSTQLLREAIENSEQKPKTFIAASAVGYYGFNTGDSLMTEESQAGSDFLAQVVIAWEAESKKLSNLGLRTAMLRIGIVLDKNGGALPEMLKPPVAAPLGSGSQWMSWIQIEDLARMFVFALENDQVNGIYNAVGPKPSTNRELTQAAADRVNKTYIGVGVPGFLLSIVLGEMAQMVTGGNKVSSKKIEATGFQFRYPSLESALDKTFSSGGGD</sequence>
<dbReference type="Pfam" id="PF01370">
    <property type="entry name" value="Epimerase"/>
    <property type="match status" value="1"/>
</dbReference>
<dbReference type="InterPro" id="IPR036291">
    <property type="entry name" value="NAD(P)-bd_dom_sf"/>
</dbReference>
<dbReference type="RefSeq" id="WP_076497553.1">
    <property type="nucleotide sequence ID" value="NZ_FTOP01000001.1"/>
</dbReference>
<dbReference type="Proteomes" id="UP000186026">
    <property type="component" value="Unassembled WGS sequence"/>
</dbReference>